<dbReference type="InterPro" id="IPR055302">
    <property type="entry name" value="F-box_dom-containing"/>
</dbReference>
<evidence type="ECO:0000256" key="2">
    <source>
        <dbReference type="SAM" id="Phobius"/>
    </source>
</evidence>
<dbReference type="InterPro" id="IPR053781">
    <property type="entry name" value="F-box_AtFBL13-like"/>
</dbReference>
<dbReference type="Pfam" id="PF00646">
    <property type="entry name" value="F-box"/>
    <property type="match status" value="1"/>
</dbReference>
<name>A0A1E5V2F0_9POAL</name>
<proteinExistence type="predicted"/>
<dbReference type="InterPro" id="IPR055411">
    <property type="entry name" value="LRR_FXL15/At3g58940/PEG3-like"/>
</dbReference>
<feature type="transmembrane region" description="Helical" evidence="2">
    <location>
        <begin position="468"/>
        <end position="489"/>
    </location>
</feature>
<dbReference type="PANTHER" id="PTHR32141:SF61">
    <property type="entry name" value="OS01G0598400 PROTEIN"/>
    <property type="match status" value="1"/>
</dbReference>
<protein>
    <submittedName>
        <fullName evidence="5">Uncharacterized protein</fullName>
    </submittedName>
</protein>
<dbReference type="Pfam" id="PF24758">
    <property type="entry name" value="LRR_At5g56370"/>
    <property type="match status" value="1"/>
</dbReference>
<feature type="domain" description="F-box/LRR-repeat protein 15/At3g58940/PEG3-like LRR" evidence="4">
    <location>
        <begin position="151"/>
        <end position="253"/>
    </location>
</feature>
<dbReference type="SUPFAM" id="SSF81383">
    <property type="entry name" value="F-box domain"/>
    <property type="match status" value="1"/>
</dbReference>
<dbReference type="CDD" id="cd22160">
    <property type="entry name" value="F-box_AtFBL13-like"/>
    <property type="match status" value="1"/>
</dbReference>
<evidence type="ECO:0000313" key="5">
    <source>
        <dbReference type="EMBL" id="OEL19291.1"/>
    </source>
</evidence>
<dbReference type="STRING" id="888268.A0A1E5V2F0"/>
<gene>
    <name evidence="5" type="ORF">BAE44_0019692</name>
</gene>
<feature type="domain" description="F-box" evidence="3">
    <location>
        <begin position="59"/>
        <end position="94"/>
    </location>
</feature>
<dbReference type="Proteomes" id="UP000095767">
    <property type="component" value="Unassembled WGS sequence"/>
</dbReference>
<sequence>MDAGGGGGPTTSYDQAAGDDSNDDEHFSLTFSNSEASDAGADPPAFHPAALGDGEDHSSRLPDALLSNIISRLATKEAARTVVLSTRWRGVWTATPLLVYDAHLVGADEPNDIPIVRAVSRCVAAHPGPVRGVRVTRFSFYSHEYALWRLVPDLAGKDVQDIILFNHPWPLNMPLPDDILRCASLERLYLGVWHFFEITAAHPLAFGMLRELGLLLCIVLDEELDALLAHCPKLELLSIVMSYATPSRLRICLKRFIFQAIDTRRPVKIVCAPRLEVLGFLDLNLHELEIYGTVIKPIPYECSNSAHDLEFWESLGSCKCLKSHLKALVVHRRLVQNKEIACLQDIIREGKALKAVTLVLSSKNQVAIDVNRIMQTFHESVKKAKSIPNVWTSLWIALIVCTYLVTKAEALVETCPKQNIAYHVLPRSECPVINIQADHWLHGKRGLHESRRSKFHLSDIFNIKCAQLLDILLLLGWILSLELTFRLYVVNFKPMGMQANCLEAPPDQTSEVLIIS</sequence>
<evidence type="ECO:0000256" key="1">
    <source>
        <dbReference type="SAM" id="MobiDB-lite"/>
    </source>
</evidence>
<evidence type="ECO:0000259" key="3">
    <source>
        <dbReference type="Pfam" id="PF00646"/>
    </source>
</evidence>
<accession>A0A1E5V2F0</accession>
<keyword evidence="2" id="KW-0472">Membrane</keyword>
<keyword evidence="6" id="KW-1185">Reference proteome</keyword>
<comment type="caution">
    <text evidence="5">The sequence shown here is derived from an EMBL/GenBank/DDBJ whole genome shotgun (WGS) entry which is preliminary data.</text>
</comment>
<evidence type="ECO:0000313" key="6">
    <source>
        <dbReference type="Proteomes" id="UP000095767"/>
    </source>
</evidence>
<feature type="region of interest" description="Disordered" evidence="1">
    <location>
        <begin position="1"/>
        <end position="57"/>
    </location>
</feature>
<dbReference type="InterPro" id="IPR001810">
    <property type="entry name" value="F-box_dom"/>
</dbReference>
<dbReference type="InterPro" id="IPR036047">
    <property type="entry name" value="F-box-like_dom_sf"/>
</dbReference>
<keyword evidence="2" id="KW-1133">Transmembrane helix</keyword>
<dbReference type="PANTHER" id="PTHR32141">
    <property type="match status" value="1"/>
</dbReference>
<keyword evidence="2" id="KW-0812">Transmembrane</keyword>
<dbReference type="OrthoDB" id="1049391at2759"/>
<dbReference type="AlphaFoldDB" id="A0A1E5V2F0"/>
<evidence type="ECO:0000259" key="4">
    <source>
        <dbReference type="Pfam" id="PF24758"/>
    </source>
</evidence>
<organism evidence="5 6">
    <name type="scientific">Dichanthelium oligosanthes</name>
    <dbReference type="NCBI Taxonomy" id="888268"/>
    <lineage>
        <taxon>Eukaryota</taxon>
        <taxon>Viridiplantae</taxon>
        <taxon>Streptophyta</taxon>
        <taxon>Embryophyta</taxon>
        <taxon>Tracheophyta</taxon>
        <taxon>Spermatophyta</taxon>
        <taxon>Magnoliopsida</taxon>
        <taxon>Liliopsida</taxon>
        <taxon>Poales</taxon>
        <taxon>Poaceae</taxon>
        <taxon>PACMAD clade</taxon>
        <taxon>Panicoideae</taxon>
        <taxon>Panicodae</taxon>
        <taxon>Paniceae</taxon>
        <taxon>Dichantheliinae</taxon>
        <taxon>Dichanthelium</taxon>
    </lineage>
</organism>
<reference evidence="5 6" key="1">
    <citation type="submission" date="2016-09" db="EMBL/GenBank/DDBJ databases">
        <title>The draft genome of Dichanthelium oligosanthes: A C3 panicoid grass species.</title>
        <authorList>
            <person name="Studer A.J."/>
            <person name="Schnable J.C."/>
            <person name="Brutnell T.P."/>
        </authorList>
    </citation>
    <scope>NUCLEOTIDE SEQUENCE [LARGE SCALE GENOMIC DNA]</scope>
    <source>
        <strain evidence="6">cv. Kellogg 1175</strain>
        <tissue evidence="5">Leaf</tissue>
    </source>
</reference>
<dbReference type="EMBL" id="LWDX02054050">
    <property type="protein sequence ID" value="OEL19291.1"/>
    <property type="molecule type" value="Genomic_DNA"/>
</dbReference>